<dbReference type="GO" id="GO:0036149">
    <property type="term" value="P:phosphatidylinositol acyl-chain remodeling"/>
    <property type="evidence" value="ECO:0007669"/>
    <property type="project" value="TreeGrafter"/>
</dbReference>
<comment type="similarity">
    <text evidence="1">Belongs to the 1-acyl-sn-glycerol-3-phosphate acyltransferase family.</text>
</comment>
<dbReference type="GO" id="GO:0016746">
    <property type="term" value="F:acyltransferase activity"/>
    <property type="evidence" value="ECO:0007669"/>
    <property type="project" value="UniProtKB-KW"/>
</dbReference>
<dbReference type="GO" id="GO:0005739">
    <property type="term" value="C:mitochondrion"/>
    <property type="evidence" value="ECO:0007669"/>
    <property type="project" value="TreeGrafter"/>
</dbReference>
<dbReference type="Proteomes" id="UP001187531">
    <property type="component" value="Unassembled WGS sequence"/>
</dbReference>
<dbReference type="CDD" id="cd07990">
    <property type="entry name" value="LPLAT_LCLAT1-like"/>
    <property type="match status" value="1"/>
</dbReference>
<evidence type="ECO:0000256" key="3">
    <source>
        <dbReference type="ARBA" id="ARBA00023315"/>
    </source>
</evidence>
<dbReference type="Pfam" id="PF01553">
    <property type="entry name" value="Acyltransferase"/>
    <property type="match status" value="1"/>
</dbReference>
<dbReference type="SUPFAM" id="SSF69593">
    <property type="entry name" value="Glycerol-3-phosphate (1)-acyltransferase"/>
    <property type="match status" value="1"/>
</dbReference>
<reference evidence="6" key="1">
    <citation type="submission" date="2023-07" db="EMBL/GenBank/DDBJ databases">
        <title>Chromosome-level genome assembly of Artemia franciscana.</title>
        <authorList>
            <person name="Jo E."/>
        </authorList>
    </citation>
    <scope>NUCLEOTIDE SEQUENCE</scope>
    <source>
        <tissue evidence="6">Whole body</tissue>
    </source>
</reference>
<protein>
    <recommendedName>
        <fullName evidence="5">Phospholipid/glycerol acyltransferase domain-containing protein</fullName>
    </recommendedName>
</protein>
<feature type="transmembrane region" description="Helical" evidence="4">
    <location>
        <begin position="12"/>
        <end position="31"/>
    </location>
</feature>
<sequence length="359" mass="41619">MSSVLKYTRYIFASGFMFGSAPTFFVVWTGWRGISLLLPKWLFQKIDDDLFGAYQKLVLFFYEHITGLKIYFSGDLECFKKEESILYFSNHQSTVDWVICNAVAIRQKSIGHLRYVMKYSLQALPLYGFYFYEHGCIYVKRGSFKPRKMLQALDYLKHPKIKSWIVVFPEGTRFVPNHPAIEKSKKAAEDADLPVLRNLLTPRHKGSWLIFESMQHSLDAVYNVTCIYGSTIQKNGRQKAPQLDDILLGRCKEVHINVKRVPIHDVPVNEDEFRKWLHMLYYENDKLLDSFYNLTDPLPITAGGKQLKLRISETLPSFVFFASLLIPLGFSSWWRTLYLKTCALGTLGGYVWLAIRSVA</sequence>
<dbReference type="GO" id="GO:0005783">
    <property type="term" value="C:endoplasmic reticulum"/>
    <property type="evidence" value="ECO:0007669"/>
    <property type="project" value="TreeGrafter"/>
</dbReference>
<proteinExistence type="inferred from homology"/>
<keyword evidence="4" id="KW-0472">Membrane</keyword>
<evidence type="ECO:0000259" key="5">
    <source>
        <dbReference type="SMART" id="SM00563"/>
    </source>
</evidence>
<keyword evidence="4" id="KW-1133">Transmembrane helix</keyword>
<evidence type="ECO:0000256" key="2">
    <source>
        <dbReference type="ARBA" id="ARBA00022679"/>
    </source>
</evidence>
<evidence type="ECO:0000256" key="1">
    <source>
        <dbReference type="ARBA" id="ARBA00008655"/>
    </source>
</evidence>
<keyword evidence="3" id="KW-0012">Acyltransferase</keyword>
<dbReference type="InterPro" id="IPR032098">
    <property type="entry name" value="Acyltransf_C"/>
</dbReference>
<dbReference type="Pfam" id="PF16076">
    <property type="entry name" value="Acyltransf_C"/>
    <property type="match status" value="1"/>
</dbReference>
<accession>A0AA88I120</accession>
<comment type="caution">
    <text evidence="6">The sequence shown here is derived from an EMBL/GenBank/DDBJ whole genome shotgun (WGS) entry which is preliminary data.</text>
</comment>
<evidence type="ECO:0000313" key="6">
    <source>
        <dbReference type="EMBL" id="KAK2721900.1"/>
    </source>
</evidence>
<evidence type="ECO:0000313" key="7">
    <source>
        <dbReference type="Proteomes" id="UP001187531"/>
    </source>
</evidence>
<dbReference type="EMBL" id="JAVRJZ010000005">
    <property type="protein sequence ID" value="KAK2721900.1"/>
    <property type="molecule type" value="Genomic_DNA"/>
</dbReference>
<dbReference type="PANTHER" id="PTHR10983">
    <property type="entry name" value="1-ACYLGLYCEROL-3-PHOSPHATE ACYLTRANSFERASE-RELATED"/>
    <property type="match status" value="1"/>
</dbReference>
<dbReference type="PANTHER" id="PTHR10983:SF73">
    <property type="entry name" value="1-ACYL-SN-GLYCEROL-3-PHOSPHATE ACYLTRANSFERASE EPSILON"/>
    <property type="match status" value="1"/>
</dbReference>
<keyword evidence="4" id="KW-0812">Transmembrane</keyword>
<dbReference type="InterPro" id="IPR002123">
    <property type="entry name" value="Plipid/glycerol_acylTrfase"/>
</dbReference>
<evidence type="ECO:0000256" key="4">
    <source>
        <dbReference type="SAM" id="Phobius"/>
    </source>
</evidence>
<keyword evidence="7" id="KW-1185">Reference proteome</keyword>
<dbReference type="AlphaFoldDB" id="A0AA88I120"/>
<feature type="domain" description="Phospholipid/glycerol acyltransferase" evidence="5">
    <location>
        <begin position="85"/>
        <end position="200"/>
    </location>
</feature>
<keyword evidence="2" id="KW-0808">Transferase</keyword>
<name>A0AA88I120_ARTSF</name>
<dbReference type="SMART" id="SM00563">
    <property type="entry name" value="PlsC"/>
    <property type="match status" value="1"/>
</dbReference>
<gene>
    <name evidence="6" type="ORF">QYM36_002463</name>
</gene>
<organism evidence="6 7">
    <name type="scientific">Artemia franciscana</name>
    <name type="common">Brine shrimp</name>
    <name type="synonym">Artemia sanfranciscana</name>
    <dbReference type="NCBI Taxonomy" id="6661"/>
    <lineage>
        <taxon>Eukaryota</taxon>
        <taxon>Metazoa</taxon>
        <taxon>Ecdysozoa</taxon>
        <taxon>Arthropoda</taxon>
        <taxon>Crustacea</taxon>
        <taxon>Branchiopoda</taxon>
        <taxon>Anostraca</taxon>
        <taxon>Artemiidae</taxon>
        <taxon>Artemia</taxon>
    </lineage>
</organism>